<reference evidence="1 2" key="2">
    <citation type="journal article" date="2022" name="Mol. Ecol. Resour.">
        <title>The genomes of chicory, endive, great burdock and yacon provide insights into Asteraceae paleo-polyploidization history and plant inulin production.</title>
        <authorList>
            <person name="Fan W."/>
            <person name="Wang S."/>
            <person name="Wang H."/>
            <person name="Wang A."/>
            <person name="Jiang F."/>
            <person name="Liu H."/>
            <person name="Zhao H."/>
            <person name="Xu D."/>
            <person name="Zhang Y."/>
        </authorList>
    </citation>
    <scope>NUCLEOTIDE SEQUENCE [LARGE SCALE GENOMIC DNA]</scope>
    <source>
        <strain evidence="2">cv. Niubang</strain>
    </source>
</reference>
<name>A0ACB8XKK1_ARCLA</name>
<keyword evidence="2" id="KW-1185">Reference proteome</keyword>
<organism evidence="1 2">
    <name type="scientific">Arctium lappa</name>
    <name type="common">Greater burdock</name>
    <name type="synonym">Lappa major</name>
    <dbReference type="NCBI Taxonomy" id="4217"/>
    <lineage>
        <taxon>Eukaryota</taxon>
        <taxon>Viridiplantae</taxon>
        <taxon>Streptophyta</taxon>
        <taxon>Embryophyta</taxon>
        <taxon>Tracheophyta</taxon>
        <taxon>Spermatophyta</taxon>
        <taxon>Magnoliopsida</taxon>
        <taxon>eudicotyledons</taxon>
        <taxon>Gunneridae</taxon>
        <taxon>Pentapetalae</taxon>
        <taxon>asterids</taxon>
        <taxon>campanulids</taxon>
        <taxon>Asterales</taxon>
        <taxon>Asteraceae</taxon>
        <taxon>Carduoideae</taxon>
        <taxon>Cardueae</taxon>
        <taxon>Arctiinae</taxon>
        <taxon>Arctium</taxon>
    </lineage>
</organism>
<gene>
    <name evidence="1" type="ORF">L6452_43140</name>
</gene>
<dbReference type="EMBL" id="CM042063">
    <property type="protein sequence ID" value="KAI3668065.1"/>
    <property type="molecule type" value="Genomic_DNA"/>
</dbReference>
<accession>A0ACB8XKK1</accession>
<sequence>MHVVLSIGLTPEPKDLLKQAKQEVVVPNSSHSGKWVSEICESRKSKRIWLGMYPTPKMDVAAYDVVALSLRGGDAVLNFREFVGSKPEPGLIRNAAGTMKCSGDQKGGGGVVESAVGGGDMEVPTDNEFVDLEDLFDMPNLLVDMAKGYYKFGR</sequence>
<evidence type="ECO:0000313" key="1">
    <source>
        <dbReference type="EMBL" id="KAI3668065.1"/>
    </source>
</evidence>
<protein>
    <submittedName>
        <fullName evidence="1">Uncharacterized protein</fullName>
    </submittedName>
</protein>
<reference evidence="2" key="1">
    <citation type="journal article" date="2022" name="Mol. Ecol. Resour.">
        <title>The genomes of chicory, endive, great burdock and yacon provide insights into Asteraceae palaeo-polyploidization history and plant inulin production.</title>
        <authorList>
            <person name="Fan W."/>
            <person name="Wang S."/>
            <person name="Wang H."/>
            <person name="Wang A."/>
            <person name="Jiang F."/>
            <person name="Liu H."/>
            <person name="Zhao H."/>
            <person name="Xu D."/>
            <person name="Zhang Y."/>
        </authorList>
    </citation>
    <scope>NUCLEOTIDE SEQUENCE [LARGE SCALE GENOMIC DNA]</scope>
    <source>
        <strain evidence="2">cv. Niubang</strain>
    </source>
</reference>
<proteinExistence type="predicted"/>
<comment type="caution">
    <text evidence="1">The sequence shown here is derived from an EMBL/GenBank/DDBJ whole genome shotgun (WGS) entry which is preliminary data.</text>
</comment>
<evidence type="ECO:0000313" key="2">
    <source>
        <dbReference type="Proteomes" id="UP001055879"/>
    </source>
</evidence>
<dbReference type="Proteomes" id="UP001055879">
    <property type="component" value="Linkage Group LG17"/>
</dbReference>